<dbReference type="CDD" id="cd22123">
    <property type="entry name" value="F-box_FBXL12"/>
    <property type="match status" value="1"/>
</dbReference>
<dbReference type="Bgee" id="108711689">
    <property type="expression patterns" value="Expressed in testis and 19 other cell types or tissues"/>
</dbReference>
<dbReference type="STRING" id="8355.A0A1L8H2Q3"/>
<keyword evidence="1" id="KW-1185">Reference proteome</keyword>
<dbReference type="PANTHER" id="PTHR31639:SF256">
    <property type="entry name" value="OS07G0242900 PROTEIN"/>
    <property type="match status" value="1"/>
</dbReference>
<dbReference type="SUPFAM" id="SSF52047">
    <property type="entry name" value="RNI-like"/>
    <property type="match status" value="1"/>
</dbReference>
<dbReference type="Pfam" id="PF12937">
    <property type="entry name" value="F-box-like"/>
    <property type="match status" value="1"/>
</dbReference>
<protein>
    <submittedName>
        <fullName evidence="2">F-box/LRR-repeat protein 12 isoform X1</fullName>
    </submittedName>
</protein>
<dbReference type="InterPro" id="IPR001810">
    <property type="entry name" value="F-box_dom"/>
</dbReference>
<dbReference type="PaxDb" id="8355-A0A1L8H2Q3"/>
<name>A0A1L8H2Q3_XENLA</name>
<dbReference type="OMA" id="RGLPHCM"/>
<dbReference type="Xenbase" id="XB-GENE-17340322">
    <property type="gene designation" value="clec4m.L"/>
</dbReference>
<dbReference type="RefSeq" id="XP_018109143.1">
    <property type="nucleotide sequence ID" value="XM_018253654.2"/>
</dbReference>
<sequence>MRKCAVSMEIMSALASAAENSGISGTPVLSWLPDSVLLEVLSFLSIRDLVRSGRVCKRWRRLIMDKTLWRHINLTPYKLNSKTLWHLIRHKFVASLQTLKLKGMLQSVKKQEFLTPAILQEMEKRFPHLKTLHLEQTNLHSLSYYYFPSTLKTLELSQCELPMNLFKAPPNKGRTFPKLEHLFLSNVSSFSNHHVETICSYSALKTLSLCGTYRVKDVGIQKSLPFLRGLEHLKLQGCDISDITLHLIGCHLKHLRTLALTDISSLTDAGLACLSGVKTLEKLLIEYNTHLSLNSIIAVCVTLPALGYLSLNGKFEGRGIDELKKSLPNCKVTN</sequence>
<evidence type="ECO:0000313" key="1">
    <source>
        <dbReference type="Proteomes" id="UP000186698"/>
    </source>
</evidence>
<dbReference type="Proteomes" id="UP000186698">
    <property type="component" value="Chromosome 3L"/>
</dbReference>
<dbReference type="AlphaFoldDB" id="A0A1L8H2Q3"/>
<dbReference type="PROSITE" id="PS50181">
    <property type="entry name" value="FBOX"/>
    <property type="match status" value="1"/>
</dbReference>
<dbReference type="SMART" id="SM00256">
    <property type="entry name" value="FBOX"/>
    <property type="match status" value="1"/>
</dbReference>
<gene>
    <name evidence="2 3" type="primary">clec4m.L</name>
</gene>
<evidence type="ECO:0000313" key="2">
    <source>
        <dbReference type="RefSeq" id="XP_018109143.1"/>
    </source>
</evidence>
<accession>A0A1L8H2Q3</accession>
<evidence type="ECO:0000313" key="3">
    <source>
        <dbReference type="Xenbase" id="XB-GENE-17340322"/>
    </source>
</evidence>
<dbReference type="OrthoDB" id="3219396at2759"/>
<reference evidence="2" key="1">
    <citation type="submission" date="2025-08" db="UniProtKB">
        <authorList>
            <consortium name="RefSeq"/>
        </authorList>
    </citation>
    <scope>IDENTIFICATION</scope>
    <source>
        <strain evidence="2">J_2021</strain>
        <tissue evidence="2">Erythrocytes</tissue>
    </source>
</reference>
<dbReference type="CTD" id="108711688"/>
<proteinExistence type="predicted"/>
<dbReference type="Gene3D" id="3.80.10.10">
    <property type="entry name" value="Ribonuclease Inhibitor"/>
    <property type="match status" value="1"/>
</dbReference>
<dbReference type="GeneID" id="108711688"/>
<organism evidence="1 2">
    <name type="scientific">Xenopus laevis</name>
    <name type="common">African clawed frog</name>
    <dbReference type="NCBI Taxonomy" id="8355"/>
    <lineage>
        <taxon>Eukaryota</taxon>
        <taxon>Metazoa</taxon>
        <taxon>Chordata</taxon>
        <taxon>Craniata</taxon>
        <taxon>Vertebrata</taxon>
        <taxon>Euteleostomi</taxon>
        <taxon>Amphibia</taxon>
        <taxon>Batrachia</taxon>
        <taxon>Anura</taxon>
        <taxon>Pipoidea</taxon>
        <taxon>Pipidae</taxon>
        <taxon>Xenopodinae</taxon>
        <taxon>Xenopus</taxon>
        <taxon>Xenopus</taxon>
    </lineage>
</organism>
<dbReference type="PANTHER" id="PTHR31639">
    <property type="entry name" value="F-BOX PROTEIN-LIKE"/>
    <property type="match status" value="1"/>
</dbReference>
<dbReference type="InterPro" id="IPR032675">
    <property type="entry name" value="LRR_dom_sf"/>
</dbReference>